<dbReference type="InterPro" id="IPR010982">
    <property type="entry name" value="Lambda_DNA-bd_dom_sf"/>
</dbReference>
<evidence type="ECO:0000259" key="1">
    <source>
        <dbReference type="PROSITE" id="PS50943"/>
    </source>
</evidence>
<dbReference type="SMART" id="SM00530">
    <property type="entry name" value="HTH_XRE"/>
    <property type="match status" value="1"/>
</dbReference>
<evidence type="ECO:0000313" key="2">
    <source>
        <dbReference type="EMBL" id="OLV20196.1"/>
    </source>
</evidence>
<dbReference type="Gene3D" id="1.10.260.40">
    <property type="entry name" value="lambda repressor-like DNA-binding domains"/>
    <property type="match status" value="1"/>
</dbReference>
<dbReference type="GO" id="GO:0003677">
    <property type="term" value="F:DNA binding"/>
    <property type="evidence" value="ECO:0007669"/>
    <property type="project" value="InterPro"/>
</dbReference>
<reference evidence="2 3" key="1">
    <citation type="submission" date="2017-01" db="EMBL/GenBank/DDBJ databases">
        <title>Genome Analysis of Deinococcus marmoris KOPRI26562.</title>
        <authorList>
            <person name="Kim J.H."/>
            <person name="Oh H.-M."/>
        </authorList>
    </citation>
    <scope>NUCLEOTIDE SEQUENCE [LARGE SCALE GENOMIC DNA]</scope>
    <source>
        <strain evidence="2 3">KOPRI26562</strain>
    </source>
</reference>
<accession>A0A1U7P4W2</accession>
<evidence type="ECO:0000313" key="3">
    <source>
        <dbReference type="Proteomes" id="UP000186607"/>
    </source>
</evidence>
<dbReference type="OrthoDB" id="70105at2"/>
<name>A0A1U7P4W2_9DEIO</name>
<dbReference type="AlphaFoldDB" id="A0A1U7P4W2"/>
<organism evidence="2 3">
    <name type="scientific">Deinococcus marmoris</name>
    <dbReference type="NCBI Taxonomy" id="249408"/>
    <lineage>
        <taxon>Bacteria</taxon>
        <taxon>Thermotogati</taxon>
        <taxon>Deinococcota</taxon>
        <taxon>Deinococci</taxon>
        <taxon>Deinococcales</taxon>
        <taxon>Deinococcaceae</taxon>
        <taxon>Deinococcus</taxon>
    </lineage>
</organism>
<dbReference type="InterPro" id="IPR001387">
    <property type="entry name" value="Cro/C1-type_HTH"/>
</dbReference>
<dbReference type="RefSeq" id="WP_075830149.1">
    <property type="nucleotide sequence ID" value="NZ_MSTI01000007.1"/>
</dbReference>
<comment type="caution">
    <text evidence="2">The sequence shown here is derived from an EMBL/GenBank/DDBJ whole genome shotgun (WGS) entry which is preliminary data.</text>
</comment>
<dbReference type="PROSITE" id="PS50943">
    <property type="entry name" value="HTH_CROC1"/>
    <property type="match status" value="1"/>
</dbReference>
<gene>
    <name evidence="2" type="ORF">BOO71_0000616</name>
</gene>
<dbReference type="Proteomes" id="UP000186607">
    <property type="component" value="Unassembled WGS sequence"/>
</dbReference>
<sequence length="130" mass="14520">MTLAQRLRELRQARGLRLRDVGDVTGHTVPYLSDLERGRTPRGLDSLRALAHVYGLSVSELLTGVDWAGQLTGAGRPLGLQALLDDPVFGPQVTPEWTELLARIEYRGRRPRGVAEYLIIFLHLRRVLGV</sequence>
<keyword evidence="3" id="KW-1185">Reference proteome</keyword>
<dbReference type="STRING" id="249408.BOO71_0000616"/>
<protein>
    <submittedName>
        <fullName evidence="2">Transcriptional regulator, HTH_3 family</fullName>
    </submittedName>
</protein>
<dbReference type="Pfam" id="PF13560">
    <property type="entry name" value="HTH_31"/>
    <property type="match status" value="1"/>
</dbReference>
<feature type="domain" description="HTH cro/C1-type" evidence="1">
    <location>
        <begin position="7"/>
        <end position="61"/>
    </location>
</feature>
<dbReference type="SUPFAM" id="SSF47413">
    <property type="entry name" value="lambda repressor-like DNA-binding domains"/>
    <property type="match status" value="1"/>
</dbReference>
<dbReference type="EMBL" id="MSTI01000007">
    <property type="protein sequence ID" value="OLV20196.1"/>
    <property type="molecule type" value="Genomic_DNA"/>
</dbReference>
<dbReference type="CDD" id="cd00093">
    <property type="entry name" value="HTH_XRE"/>
    <property type="match status" value="1"/>
</dbReference>
<proteinExistence type="predicted"/>